<dbReference type="NCBIfam" id="TIGR01537">
    <property type="entry name" value="portal_HK97"/>
    <property type="match status" value="1"/>
</dbReference>
<name>A0A9D2SZT9_9FIRM</name>
<accession>A0A9D2SZT9</accession>
<reference evidence="1" key="2">
    <citation type="submission" date="2021-04" db="EMBL/GenBank/DDBJ databases">
        <authorList>
            <person name="Gilroy R."/>
        </authorList>
    </citation>
    <scope>NUCLEOTIDE SEQUENCE</scope>
    <source>
        <strain evidence="1">CHK186-1790</strain>
    </source>
</reference>
<gene>
    <name evidence="1" type="ORF">H9701_06585</name>
</gene>
<dbReference type="Pfam" id="PF04860">
    <property type="entry name" value="Phage_portal"/>
    <property type="match status" value="1"/>
</dbReference>
<sequence>MILSRSMAHPRAVEERTLSWDEVQSWVRQVFFSGEALESSQTNAERLSPVAAAHRILTNSFGLIPFGPYRKDGEERVAVEDPDLNLVLKVRPNDYMSPFMMRKITMSNAFWHGFGAVWNRKGPDGQVVQRLPLPSDCCSIRKDLETGQYWYDYSVDGVQKTFSNYELSFLYFETYDGIRGRGVLDLARETIALDAMAQRYGKKFYQNGARMSGIVKVETDMDREARQKVKQEFRTYASDDAFAVAVLDHGMDFTPMGVSQSDAQFIETRNFSVEEISRFTGIPKHMLQTGKESYNSNSQQRLNYVTDTLLPYVVQWESEDSYKLPTPQDRRAGVYIRGNVEVLLRADPTTRASFYEKMIQHAIYNPDECRAKEEKNPIPGGLGKQFVMTKNLGSLESVLKGDAADG</sequence>
<evidence type="ECO:0000313" key="2">
    <source>
        <dbReference type="Proteomes" id="UP000823882"/>
    </source>
</evidence>
<proteinExistence type="predicted"/>
<evidence type="ECO:0000313" key="1">
    <source>
        <dbReference type="EMBL" id="HJC41202.1"/>
    </source>
</evidence>
<dbReference type="EMBL" id="DWWJ01000113">
    <property type="protein sequence ID" value="HJC41202.1"/>
    <property type="molecule type" value="Genomic_DNA"/>
</dbReference>
<dbReference type="AlphaFoldDB" id="A0A9D2SZT9"/>
<comment type="caution">
    <text evidence="1">The sequence shown here is derived from an EMBL/GenBank/DDBJ whole genome shotgun (WGS) entry which is preliminary data.</text>
</comment>
<organism evidence="1 2">
    <name type="scientific">Candidatus Intestinimonas pullistercoris</name>
    <dbReference type="NCBI Taxonomy" id="2838623"/>
    <lineage>
        <taxon>Bacteria</taxon>
        <taxon>Bacillati</taxon>
        <taxon>Bacillota</taxon>
        <taxon>Clostridia</taxon>
        <taxon>Eubacteriales</taxon>
        <taxon>Intestinimonas</taxon>
    </lineage>
</organism>
<protein>
    <submittedName>
        <fullName evidence="1">Phage portal protein</fullName>
    </submittedName>
</protein>
<dbReference type="Gene3D" id="3.30.1120.70">
    <property type="match status" value="1"/>
</dbReference>
<dbReference type="Proteomes" id="UP000823882">
    <property type="component" value="Unassembled WGS sequence"/>
</dbReference>
<dbReference type="Gene3D" id="1.20.1270.210">
    <property type="match status" value="1"/>
</dbReference>
<dbReference type="InterPro" id="IPR006427">
    <property type="entry name" value="Portal_HK97"/>
</dbReference>
<reference evidence="1" key="1">
    <citation type="journal article" date="2021" name="PeerJ">
        <title>Extensive microbial diversity within the chicken gut microbiome revealed by metagenomics and culture.</title>
        <authorList>
            <person name="Gilroy R."/>
            <person name="Ravi A."/>
            <person name="Getino M."/>
            <person name="Pursley I."/>
            <person name="Horton D.L."/>
            <person name="Alikhan N.F."/>
            <person name="Baker D."/>
            <person name="Gharbi K."/>
            <person name="Hall N."/>
            <person name="Watson M."/>
            <person name="Adriaenssens E.M."/>
            <person name="Foster-Nyarko E."/>
            <person name="Jarju S."/>
            <person name="Secka A."/>
            <person name="Antonio M."/>
            <person name="Oren A."/>
            <person name="Chaudhuri R.R."/>
            <person name="La Ragione R."/>
            <person name="Hildebrand F."/>
            <person name="Pallen M.J."/>
        </authorList>
    </citation>
    <scope>NUCLEOTIDE SEQUENCE</scope>
    <source>
        <strain evidence="1">CHK186-1790</strain>
    </source>
</reference>
<dbReference type="InterPro" id="IPR006944">
    <property type="entry name" value="Phage/GTA_portal"/>
</dbReference>
<dbReference type="Gene3D" id="3.40.140.120">
    <property type="match status" value="1"/>
</dbReference>